<reference evidence="2" key="1">
    <citation type="journal article" date="2019" name="Int. J. Syst. Evol. Microbiol.">
        <title>The Global Catalogue of Microorganisms (GCM) 10K type strain sequencing project: providing services to taxonomists for standard genome sequencing and annotation.</title>
        <authorList>
            <consortium name="The Broad Institute Genomics Platform"/>
            <consortium name="The Broad Institute Genome Sequencing Center for Infectious Disease"/>
            <person name="Wu L."/>
            <person name="Ma J."/>
        </authorList>
    </citation>
    <scope>NUCLEOTIDE SEQUENCE [LARGE SCALE GENOMIC DNA]</scope>
    <source>
        <strain evidence="2">CCUG 63830</strain>
    </source>
</reference>
<accession>A0ABW1ZSV1</accession>
<proteinExistence type="predicted"/>
<comment type="caution">
    <text evidence="1">The sequence shown here is derived from an EMBL/GenBank/DDBJ whole genome shotgun (WGS) entry which is preliminary data.</text>
</comment>
<evidence type="ECO:0000313" key="2">
    <source>
        <dbReference type="Proteomes" id="UP001596317"/>
    </source>
</evidence>
<gene>
    <name evidence="1" type="ORF">ACFP90_27825</name>
</gene>
<name>A0ABW1ZSV1_9DEIO</name>
<keyword evidence="2" id="KW-1185">Reference proteome</keyword>
<protein>
    <submittedName>
        <fullName evidence="1">Uncharacterized protein</fullName>
    </submittedName>
</protein>
<dbReference type="Proteomes" id="UP001596317">
    <property type="component" value="Unassembled WGS sequence"/>
</dbReference>
<sequence length="155" mass="16699">MDEHPPITPHLARVLIGLHLAQAFPLQPQLHLAQLALHIVDTAEALRGPLAQATGAQLRYQMDPEDGTLHVVAHAVDLQRAGSAGVSATHLGHLLIQADYVQMGSDIDLRRNLYAIAYRAQLAQSGEPAEASFGLAVELANNAVRQEPLLPLHLN</sequence>
<dbReference type="EMBL" id="JBHSWB010000004">
    <property type="protein sequence ID" value="MFC6663806.1"/>
    <property type="molecule type" value="Genomic_DNA"/>
</dbReference>
<evidence type="ECO:0000313" key="1">
    <source>
        <dbReference type="EMBL" id="MFC6663806.1"/>
    </source>
</evidence>
<organism evidence="1 2">
    <name type="scientific">Deinococcus multiflagellatus</name>
    <dbReference type="NCBI Taxonomy" id="1656887"/>
    <lineage>
        <taxon>Bacteria</taxon>
        <taxon>Thermotogati</taxon>
        <taxon>Deinococcota</taxon>
        <taxon>Deinococci</taxon>
        <taxon>Deinococcales</taxon>
        <taxon>Deinococcaceae</taxon>
        <taxon>Deinococcus</taxon>
    </lineage>
</organism>
<dbReference type="RefSeq" id="WP_224609935.1">
    <property type="nucleotide sequence ID" value="NZ_JAIQXV010000012.1"/>
</dbReference>